<dbReference type="SUPFAM" id="SSF101790">
    <property type="entry name" value="Aminomethyltransferase beta-barrel domain"/>
    <property type="match status" value="1"/>
</dbReference>
<keyword evidence="5" id="KW-0489">Methyltransferase</keyword>
<dbReference type="SUPFAM" id="SSF103025">
    <property type="entry name" value="Folate-binding domain"/>
    <property type="match status" value="1"/>
</dbReference>
<accession>A0A6V7SHW9</accession>
<dbReference type="Proteomes" id="UP000515697">
    <property type="component" value="Chromosome PVSEL_05"/>
</dbReference>
<protein>
    <submittedName>
        <fullName evidence="5">Aminomethyltransferase, putative</fullName>
        <ecNumber evidence="5">2.1.2.10</ecNumber>
    </submittedName>
</protein>
<dbReference type="InterPro" id="IPR029043">
    <property type="entry name" value="GcvT/YgfZ_C"/>
</dbReference>
<dbReference type="EC" id="2.1.2.10" evidence="5"/>
<dbReference type="Gene3D" id="3.30.1360.120">
    <property type="entry name" value="Probable tRNA modification gtpase trme, domain 1"/>
    <property type="match status" value="2"/>
</dbReference>
<dbReference type="GO" id="GO:0004047">
    <property type="term" value="F:aminomethyltransferase activity"/>
    <property type="evidence" value="ECO:0007669"/>
    <property type="project" value="UniProtKB-EC"/>
</dbReference>
<dbReference type="InterPro" id="IPR013977">
    <property type="entry name" value="GcvT_C"/>
</dbReference>
<dbReference type="GO" id="GO:0032259">
    <property type="term" value="P:methylation"/>
    <property type="evidence" value="ECO:0007669"/>
    <property type="project" value="UniProtKB-KW"/>
</dbReference>
<organism evidence="5 6">
    <name type="scientific">Plasmodium vinckei</name>
    <dbReference type="NCBI Taxonomy" id="5860"/>
    <lineage>
        <taxon>Eukaryota</taxon>
        <taxon>Sar</taxon>
        <taxon>Alveolata</taxon>
        <taxon>Apicomplexa</taxon>
        <taxon>Aconoidasida</taxon>
        <taxon>Haemosporida</taxon>
        <taxon>Plasmodiidae</taxon>
        <taxon>Plasmodium</taxon>
        <taxon>Plasmodium (Vinckeia)</taxon>
    </lineage>
</organism>
<dbReference type="AlphaFoldDB" id="A0A6V7SHW9"/>
<keyword evidence="5" id="KW-0808">Transferase</keyword>
<dbReference type="InterPro" id="IPR006222">
    <property type="entry name" value="GCVT_N"/>
</dbReference>
<evidence type="ECO:0000259" key="4">
    <source>
        <dbReference type="Pfam" id="PF08669"/>
    </source>
</evidence>
<sequence>MNFFRTRKKVYLSNVFAYSCDNIFFNLNNSKRFGTYGAVTRKKQKQREKYYEEKYKHNPSLIPKYSKVKRGSRGGWINNPLKEVTKNSGSNMMYEKKIKEEINEHEKKCIDALIRIRKEMEANGNINILSNDINLYGSYTNNSYNSNDITCAMDNKNDDSHRYGRERKNKQNLKEFDKSKPSNFDIFSICDSFIDKKKEIINKIENPEHFVDKHIKSLINEYNNINNLHENCNANNYPKVHDYIKETGKEKIEKESNKKKRNYFKNSLPEKNSNKTGTLYGIYNGEESYKTYDNNVLEEENGVKAYEGVSDNTLTYNEGKYDNLQNTHDESTTKKLYIEDILNYIDENEFDIGCLDVFTMLNTIDRNKKLSFFFKNIESASFILYNNCIIPSKFSEGTLNEYLHTRNKCSLFDKSYQLIIKLYGNDCFYICNQFISNDLNDMNKNDVCYTCILDNKSYIIDIGYVLKGDNEVVLITSGFYKKGVYEFLSDYILFCKDSGMDINIEADMNKRVLSIQGPISNIVFNDIMEYFDLHNQEESKLYLKNVMNDMNIYPNESTKNNSQSFGNHDTDSGSITNNCENDCIHGLYFNRKGNESNFFNIPYMSFEKINIVKEIKKNNNTLNSQRNSTDVISEKRENIDELNKYEILCIRIGDTGEDGYEFVVDNNISDKFVKLFLNHKNVKLAGAYALDILRMEAGFPLYGIDIFKNTTPITASLAWTLKYKKIKERSVFGYENILKEYSMKSKFLRVGIICKKLIFKTCKILSYPYKEPIGYITSCTWSPVYKMRIAQGYIKREFAKNNEKILISIPTAIPEHLSKKKKYKILKSKSAHSFVLAQVCAFPFVEHKYGM</sequence>
<evidence type="ECO:0000313" key="5">
    <source>
        <dbReference type="EMBL" id="CAD2098738.1"/>
    </source>
</evidence>
<dbReference type="VEuPathDB" id="PlasmoDB:PVPCR_0501090"/>
<dbReference type="Pfam" id="PF01571">
    <property type="entry name" value="GCV_T"/>
    <property type="match status" value="2"/>
</dbReference>
<dbReference type="PANTHER" id="PTHR43757:SF2">
    <property type="entry name" value="AMINOMETHYLTRANSFERASE, MITOCHONDRIAL"/>
    <property type="match status" value="1"/>
</dbReference>
<evidence type="ECO:0000256" key="2">
    <source>
        <dbReference type="SAM" id="MobiDB-lite"/>
    </source>
</evidence>
<dbReference type="VEuPathDB" id="PlasmoDB:PVSEL_0501090"/>
<dbReference type="VEuPathDB" id="PlasmoDB:PVLDE_1306470"/>
<evidence type="ECO:0000313" key="6">
    <source>
        <dbReference type="Proteomes" id="UP000515697"/>
    </source>
</evidence>
<dbReference type="InterPro" id="IPR028896">
    <property type="entry name" value="GcvT/YgfZ/DmdA"/>
</dbReference>
<dbReference type="EMBL" id="LR865426">
    <property type="protein sequence ID" value="CAD2098738.1"/>
    <property type="molecule type" value="Genomic_DNA"/>
</dbReference>
<feature type="domain" description="Aminomethyltransferase C-terminal" evidence="4">
    <location>
        <begin position="759"/>
        <end position="811"/>
    </location>
</feature>
<dbReference type="Pfam" id="PF08669">
    <property type="entry name" value="GCV_T_C"/>
    <property type="match status" value="1"/>
</dbReference>
<dbReference type="Gene3D" id="4.10.1250.10">
    <property type="entry name" value="Aminomethyltransferase fragment"/>
    <property type="match status" value="1"/>
</dbReference>
<dbReference type="VEuPathDB" id="PlasmoDB:PVVCY_1306010"/>
<name>A0A6V7SHW9_PLAVN</name>
<evidence type="ECO:0000259" key="3">
    <source>
        <dbReference type="Pfam" id="PF01571"/>
    </source>
</evidence>
<dbReference type="PANTHER" id="PTHR43757">
    <property type="entry name" value="AMINOMETHYLTRANSFERASE"/>
    <property type="match status" value="1"/>
</dbReference>
<dbReference type="GO" id="GO:0005739">
    <property type="term" value="C:mitochondrion"/>
    <property type="evidence" value="ECO:0007669"/>
    <property type="project" value="TreeGrafter"/>
</dbReference>
<evidence type="ECO:0000256" key="1">
    <source>
        <dbReference type="ARBA" id="ARBA00008609"/>
    </source>
</evidence>
<feature type="domain" description="GCVT N-terminal" evidence="3">
    <location>
        <begin position="381"/>
        <end position="537"/>
    </location>
</feature>
<proteinExistence type="inferred from homology"/>
<dbReference type="GO" id="GO:0008168">
    <property type="term" value="F:methyltransferase activity"/>
    <property type="evidence" value="ECO:0007669"/>
    <property type="project" value="UniProtKB-KW"/>
</dbReference>
<dbReference type="PROSITE" id="PS51257">
    <property type="entry name" value="PROKAR_LIPOPROTEIN"/>
    <property type="match status" value="1"/>
</dbReference>
<dbReference type="Gene3D" id="2.40.30.110">
    <property type="entry name" value="Aminomethyltransferase beta-barrel domains"/>
    <property type="match status" value="1"/>
</dbReference>
<gene>
    <name evidence="5" type="ORF">PVSEL_0501090</name>
</gene>
<feature type="region of interest" description="Disordered" evidence="2">
    <location>
        <begin position="251"/>
        <end position="270"/>
    </location>
</feature>
<dbReference type="VEuPathDB" id="PlasmoDB:PVBDA_1306230"/>
<reference evidence="5 6" key="1">
    <citation type="submission" date="2020-08" db="EMBL/GenBank/DDBJ databases">
        <authorList>
            <person name="Ramaprasad A."/>
        </authorList>
    </citation>
    <scope>NUCLEOTIDE SEQUENCE [LARGE SCALE GENOMIC DNA]</scope>
</reference>
<dbReference type="InterPro" id="IPR027266">
    <property type="entry name" value="TrmE/GcvT-like"/>
</dbReference>
<feature type="domain" description="GCVT N-terminal" evidence="3">
    <location>
        <begin position="641"/>
        <end position="725"/>
    </location>
</feature>
<comment type="similarity">
    <text evidence="1">Belongs to the GcvT family.</text>
</comment>